<feature type="domain" description="Peptidase M60" evidence="2">
    <location>
        <begin position="537"/>
        <end position="834"/>
    </location>
</feature>
<dbReference type="SMART" id="SM01276">
    <property type="entry name" value="M60-like"/>
    <property type="match status" value="1"/>
</dbReference>
<proteinExistence type="inferred from homology"/>
<reference evidence="3" key="3">
    <citation type="submission" date="2025-09" db="UniProtKB">
        <authorList>
            <consortium name="Ensembl"/>
        </authorList>
    </citation>
    <scope>IDENTIFICATION</scope>
</reference>
<dbReference type="InterPro" id="IPR042279">
    <property type="entry name" value="Pep_M60_3"/>
</dbReference>
<dbReference type="GO" id="GO:0005886">
    <property type="term" value="C:plasma membrane"/>
    <property type="evidence" value="ECO:0007669"/>
    <property type="project" value="TreeGrafter"/>
</dbReference>
<evidence type="ECO:0000259" key="2">
    <source>
        <dbReference type="PROSITE" id="PS51723"/>
    </source>
</evidence>
<dbReference type="PROSITE" id="PS51723">
    <property type="entry name" value="PEPTIDASE_M60"/>
    <property type="match status" value="1"/>
</dbReference>
<dbReference type="GO" id="GO:0044325">
    <property type="term" value="F:transmembrane transporter binding"/>
    <property type="evidence" value="ECO:0007669"/>
    <property type="project" value="TreeGrafter"/>
</dbReference>
<keyword evidence="4" id="KW-1185">Reference proteome</keyword>
<dbReference type="InterPro" id="IPR029062">
    <property type="entry name" value="Class_I_gatase-like"/>
</dbReference>
<organism evidence="3 4">
    <name type="scientific">Gouania willdenowi</name>
    <name type="common">Blunt-snouted clingfish</name>
    <name type="synonym">Lepadogaster willdenowi</name>
    <dbReference type="NCBI Taxonomy" id="441366"/>
    <lineage>
        <taxon>Eukaryota</taxon>
        <taxon>Metazoa</taxon>
        <taxon>Chordata</taxon>
        <taxon>Craniata</taxon>
        <taxon>Vertebrata</taxon>
        <taxon>Euteleostomi</taxon>
        <taxon>Actinopterygii</taxon>
        <taxon>Neopterygii</taxon>
        <taxon>Teleostei</taxon>
        <taxon>Neoteleostei</taxon>
        <taxon>Acanthomorphata</taxon>
        <taxon>Ovalentaria</taxon>
        <taxon>Blenniimorphae</taxon>
        <taxon>Blenniiformes</taxon>
        <taxon>Gobiesocoidei</taxon>
        <taxon>Gobiesocidae</taxon>
        <taxon>Gobiesocinae</taxon>
        <taxon>Gouania</taxon>
    </lineage>
</organism>
<dbReference type="SUPFAM" id="SSF52317">
    <property type="entry name" value="Class I glutamine amidotransferase-like"/>
    <property type="match status" value="1"/>
</dbReference>
<sequence length="908" mass="100726">MDQDSAYSSLMKGIKEFDLRALSVPSDLVLIGDHAFPLVMNSKGQAFMAASLYGSGRIVVLGHEDYLTTFPVLVENAVTWLRGASSDNLSVGVHTNVKAVAENLKGFKPEVVEAFKEKPGVGVYVTDAYNVGADTKDLVKYIKNGGGVLIAGQACQWASHNSKDNTLHTFPGNTVAGVTGIYFSDDPGEREVVPVHSHIPASGLAIILGKKFADDLQFLLQGVTEFALPTSMTLSEILVHGRLAFPIGSTGGNQAFLAGAYFGQGRVIVASHDALIGQENMATFWKNALLWLDEGRRGVVGIQGKLSHSVLGMSGLKCEKTEFKPNLSVFVCSPNQIKDGNQLMHYVAEGGGLLVAGHCCNWTRKFKNVLTCYQGNLVLNPMGMSLSDATVQGGTHRATVPSQVHHEMYHFRRLLYRLACHVTLNEKLTKQEEGWLKKLASDCTSYLRMKANDCCAYAQVMSTLTEIYKTVGLPQVRVNEGHPAKTVKDHVLLTILPHVYKSCPKRDGLLSYLTKDQPMLPVVQDHVVKIDVVTSGVTWISTGLYLSPCMTTFLTVPPEIVGKNWKVQIGCQTDLLKAAVLKRAPCVHVQFPVKLNRVKVHNLWGGLIYLVAPPKCKVKGLEVVVQKAVPAPYYKSGVTTLEEWASLRTAPSPWAELEFENIILTVPSEAIRKLERPDHVAEFWDKIMRGIADLAGKSQSFPRKERFVTDVQISHGWMHSGYPIMAHKSTAGKLINIKQAKVTSLWGFIHELGHNQQRGCWEFRPHTTEATCNLWSVYVHEEVIGLPRAKAHKALNDAGRKKRASKYIKDGRKLTDWTIWTALETYLQLQEKFGWDAFKKVHKAYLKMTKTPKVKQAKMNLYATTFSQTVGMNLCEFFKAWGWLIDASTEEKLSQLPPWTDHPMAVYN</sequence>
<dbReference type="InterPro" id="IPR051244">
    <property type="entry name" value="TCAF"/>
</dbReference>
<dbReference type="InterPro" id="IPR031161">
    <property type="entry name" value="Peptidase_M60_dom"/>
</dbReference>
<dbReference type="Proteomes" id="UP000694680">
    <property type="component" value="Chromosome 13"/>
</dbReference>
<dbReference type="GO" id="GO:0090314">
    <property type="term" value="P:positive regulation of protein targeting to membrane"/>
    <property type="evidence" value="ECO:0007669"/>
    <property type="project" value="TreeGrafter"/>
</dbReference>
<evidence type="ECO:0000256" key="1">
    <source>
        <dbReference type="ARBA" id="ARBA00009770"/>
    </source>
</evidence>
<evidence type="ECO:0000313" key="3">
    <source>
        <dbReference type="Ensembl" id="ENSGWIP00000009175.1"/>
    </source>
</evidence>
<dbReference type="Gene3D" id="3.40.390.80">
    <property type="entry name" value="Peptidase M60, enhancin-like domain 2"/>
    <property type="match status" value="1"/>
</dbReference>
<dbReference type="AlphaFoldDB" id="A0A8C5G2F3"/>
<reference evidence="3" key="2">
    <citation type="submission" date="2025-08" db="UniProtKB">
        <authorList>
            <consortium name="Ensembl"/>
        </authorList>
    </citation>
    <scope>IDENTIFICATION</scope>
</reference>
<gene>
    <name evidence="3" type="primary">LOC114474877</name>
</gene>
<dbReference type="FunFam" id="3.40.390.80:FF:000001">
    <property type="entry name" value="TRPM8 channel-associated factor 1"/>
    <property type="match status" value="1"/>
</dbReference>
<comment type="similarity">
    <text evidence="1">Belongs to the TCAF family.</text>
</comment>
<dbReference type="PANTHER" id="PTHR15730:SF5">
    <property type="entry name" value="SI:CH211-210B2.2-RELATED"/>
    <property type="match status" value="1"/>
</dbReference>
<reference evidence="3" key="1">
    <citation type="submission" date="2020-06" db="EMBL/GenBank/DDBJ databases">
        <authorList>
            <consortium name="Wellcome Sanger Institute Data Sharing"/>
        </authorList>
    </citation>
    <scope>NUCLEOTIDE SEQUENCE [LARGE SCALE GENOMIC DNA]</scope>
</reference>
<dbReference type="Gene3D" id="1.10.390.30">
    <property type="entry name" value="Peptidase M60, enhancin-like domain 3"/>
    <property type="match status" value="1"/>
</dbReference>
<accession>A0A8C5G2F3</accession>
<dbReference type="InterPro" id="IPR035423">
    <property type="entry name" value="M60-like_N"/>
</dbReference>
<dbReference type="PANTHER" id="PTHR15730">
    <property type="entry name" value="EXPERIMENTAL AUTOIMMUNE PROSTATITIS ANTIGEN 2-RELATED"/>
    <property type="match status" value="1"/>
</dbReference>
<dbReference type="Ensembl" id="ENSGWIT00000010234.1">
    <property type="protein sequence ID" value="ENSGWIP00000009175.1"/>
    <property type="gene ID" value="ENSGWIG00000005465.1"/>
</dbReference>
<evidence type="ECO:0000313" key="4">
    <source>
        <dbReference type="Proteomes" id="UP000694680"/>
    </source>
</evidence>
<dbReference type="Pfam" id="PF17291">
    <property type="entry name" value="M60-like_N"/>
    <property type="match status" value="1"/>
</dbReference>
<dbReference type="Pfam" id="PF13402">
    <property type="entry name" value="Peptidase_M60"/>
    <property type="match status" value="1"/>
</dbReference>
<name>A0A8C5G2F3_GOUWI</name>
<protein>
    <submittedName>
        <fullName evidence="3">TRPM8 channel-associated factor homolog</fullName>
    </submittedName>
</protein>